<dbReference type="InterPro" id="IPR029058">
    <property type="entry name" value="AB_hydrolase_fold"/>
</dbReference>
<dbReference type="EC" id="3.1.1.-" evidence="3"/>
<dbReference type="PANTHER" id="PTHR11559">
    <property type="entry name" value="CARBOXYLESTERASE"/>
    <property type="match status" value="1"/>
</dbReference>
<dbReference type="HOGENOM" id="CLU_006586_13_0_1"/>
<accession>K1R0R4</accession>
<gene>
    <name evidence="5" type="ORF">CGI_10028903</name>
</gene>
<dbReference type="AlphaFoldDB" id="K1R0R4"/>
<dbReference type="InterPro" id="IPR019819">
    <property type="entry name" value="Carboxylesterase_B_CS"/>
</dbReference>
<dbReference type="EMBL" id="JH817099">
    <property type="protein sequence ID" value="EKC42927.1"/>
    <property type="molecule type" value="Genomic_DNA"/>
</dbReference>
<dbReference type="FunCoup" id="K1R0R4">
    <property type="interactions" value="41"/>
</dbReference>
<evidence type="ECO:0000256" key="2">
    <source>
        <dbReference type="ARBA" id="ARBA00022801"/>
    </source>
</evidence>
<dbReference type="InterPro" id="IPR002018">
    <property type="entry name" value="CarbesteraseB"/>
</dbReference>
<evidence type="ECO:0000313" key="5">
    <source>
        <dbReference type="EMBL" id="EKC42927.1"/>
    </source>
</evidence>
<dbReference type="Pfam" id="PF00135">
    <property type="entry name" value="COesterase"/>
    <property type="match status" value="1"/>
</dbReference>
<proteinExistence type="inferred from homology"/>
<protein>
    <recommendedName>
        <fullName evidence="3">Carboxylic ester hydrolase</fullName>
        <ecNumber evidence="3">3.1.1.-</ecNumber>
    </recommendedName>
</protein>
<evidence type="ECO:0000259" key="4">
    <source>
        <dbReference type="Pfam" id="PF00135"/>
    </source>
</evidence>
<dbReference type="SUPFAM" id="SSF53474">
    <property type="entry name" value="alpha/beta-Hydrolases"/>
    <property type="match status" value="1"/>
</dbReference>
<name>K1R0R4_MAGGI</name>
<feature type="domain" description="Carboxylesterase type B" evidence="4">
    <location>
        <begin position="15"/>
        <end position="505"/>
    </location>
</feature>
<reference evidence="5" key="1">
    <citation type="journal article" date="2012" name="Nature">
        <title>The oyster genome reveals stress adaptation and complexity of shell formation.</title>
        <authorList>
            <person name="Zhang G."/>
            <person name="Fang X."/>
            <person name="Guo X."/>
            <person name="Li L."/>
            <person name="Luo R."/>
            <person name="Xu F."/>
            <person name="Yang P."/>
            <person name="Zhang L."/>
            <person name="Wang X."/>
            <person name="Qi H."/>
            <person name="Xiong Z."/>
            <person name="Que H."/>
            <person name="Xie Y."/>
            <person name="Holland P.W."/>
            <person name="Paps J."/>
            <person name="Zhu Y."/>
            <person name="Wu F."/>
            <person name="Chen Y."/>
            <person name="Wang J."/>
            <person name="Peng C."/>
            <person name="Meng J."/>
            <person name="Yang L."/>
            <person name="Liu J."/>
            <person name="Wen B."/>
            <person name="Zhang N."/>
            <person name="Huang Z."/>
            <person name="Zhu Q."/>
            <person name="Feng Y."/>
            <person name="Mount A."/>
            <person name="Hedgecock D."/>
            <person name="Xu Z."/>
            <person name="Liu Y."/>
            <person name="Domazet-Loso T."/>
            <person name="Du Y."/>
            <person name="Sun X."/>
            <person name="Zhang S."/>
            <person name="Liu B."/>
            <person name="Cheng P."/>
            <person name="Jiang X."/>
            <person name="Li J."/>
            <person name="Fan D."/>
            <person name="Wang W."/>
            <person name="Fu W."/>
            <person name="Wang T."/>
            <person name="Wang B."/>
            <person name="Zhang J."/>
            <person name="Peng Z."/>
            <person name="Li Y."/>
            <person name="Li N."/>
            <person name="Wang J."/>
            <person name="Chen M."/>
            <person name="He Y."/>
            <person name="Tan F."/>
            <person name="Song X."/>
            <person name="Zheng Q."/>
            <person name="Huang R."/>
            <person name="Yang H."/>
            <person name="Du X."/>
            <person name="Chen L."/>
            <person name="Yang M."/>
            <person name="Gaffney P.M."/>
            <person name="Wang S."/>
            <person name="Luo L."/>
            <person name="She Z."/>
            <person name="Ming Y."/>
            <person name="Huang W."/>
            <person name="Zhang S."/>
            <person name="Huang B."/>
            <person name="Zhang Y."/>
            <person name="Qu T."/>
            <person name="Ni P."/>
            <person name="Miao G."/>
            <person name="Wang J."/>
            <person name="Wang Q."/>
            <person name="Steinberg C.E."/>
            <person name="Wang H."/>
            <person name="Li N."/>
            <person name="Qian L."/>
            <person name="Zhang G."/>
            <person name="Li Y."/>
            <person name="Yang H."/>
            <person name="Liu X."/>
            <person name="Wang J."/>
            <person name="Yin Y."/>
            <person name="Wang J."/>
        </authorList>
    </citation>
    <scope>NUCLEOTIDE SEQUENCE [LARGE SCALE GENOMIC DNA]</scope>
    <source>
        <strain evidence="5">05x7-T-G4-1.051#20</strain>
    </source>
</reference>
<evidence type="ECO:0000256" key="3">
    <source>
        <dbReference type="RuleBase" id="RU361235"/>
    </source>
</evidence>
<dbReference type="InterPro" id="IPR019826">
    <property type="entry name" value="Carboxylesterase_B_AS"/>
</dbReference>
<dbReference type="InterPro" id="IPR050309">
    <property type="entry name" value="Type-B_Carboxylest/Lipase"/>
</dbReference>
<dbReference type="PROSITE" id="PS00122">
    <property type="entry name" value="CARBOXYLESTERASE_B_1"/>
    <property type="match status" value="1"/>
</dbReference>
<evidence type="ECO:0000256" key="1">
    <source>
        <dbReference type="ARBA" id="ARBA00005964"/>
    </source>
</evidence>
<organism evidence="5">
    <name type="scientific">Magallana gigas</name>
    <name type="common">Pacific oyster</name>
    <name type="synonym">Crassostrea gigas</name>
    <dbReference type="NCBI Taxonomy" id="29159"/>
    <lineage>
        <taxon>Eukaryota</taxon>
        <taxon>Metazoa</taxon>
        <taxon>Spiralia</taxon>
        <taxon>Lophotrochozoa</taxon>
        <taxon>Mollusca</taxon>
        <taxon>Bivalvia</taxon>
        <taxon>Autobranchia</taxon>
        <taxon>Pteriomorphia</taxon>
        <taxon>Ostreida</taxon>
        <taxon>Ostreoidea</taxon>
        <taxon>Ostreidae</taxon>
        <taxon>Magallana</taxon>
    </lineage>
</organism>
<comment type="similarity">
    <text evidence="1 3">Belongs to the type-B carboxylesterase/lipase family.</text>
</comment>
<keyword evidence="2 3" id="KW-0378">Hydrolase</keyword>
<dbReference type="InParanoid" id="K1R0R4"/>
<dbReference type="Gene3D" id="3.40.50.1820">
    <property type="entry name" value="alpha/beta hydrolase"/>
    <property type="match status" value="1"/>
</dbReference>
<dbReference type="GO" id="GO:0016787">
    <property type="term" value="F:hydrolase activity"/>
    <property type="evidence" value="ECO:0007669"/>
    <property type="project" value="UniProtKB-KW"/>
</dbReference>
<dbReference type="ESTHER" id="cragi-k1r0r4">
    <property type="family name" value="Carb_B_Mollusca"/>
</dbReference>
<dbReference type="PROSITE" id="PS00941">
    <property type="entry name" value="CARBOXYLESTERASE_B_2"/>
    <property type="match status" value="1"/>
</dbReference>
<sequence length="511" mass="57225">MVAFVEGSSIQNVVEVRTPSGWVRGYEEIYKEEQVYRFIKIPYAQPPVGELRFQKTRPIKEWTDVKGIRDINAPQCPQIDNPIPGIDKLENDEDCLYLNVYVPGKISKDKDLSVMVWIHGGGFITGGASQYKPQKIVVGGGVIVVTINYRLGLLGFLTLHDPLVPGNYGLWDQIEALRWIQDNIAAFGGNPKSVTIFGESAGGMSVSLQTLIPSNEGLFQRAISQSGVVSFYALARRKAEKHTNELLLKKTNCDRGNLSETLKCLRELPVDNITNSVGMADFMNPSNITVEDGSMVPTVDGDLIKEDLAYPKSWDSEVYNFFRSIDFMSGTLDGEGIMGMFIIHPSLIEKMNINVSESVPKTILCDYMAAMFVDTAAGNIPSLTQEICDYYTAEDVDEQSNKVLEFIGDSWFIVPSNIMLSIHANSNEKRNTFQYLVTRPTPFPLLPFEIPSWIKGAGHGEELHLLFIMSHEQVSEEKLKTIDLNAIDRLSNDVIQYWTNFAKFGYVVQLF</sequence>